<protein>
    <submittedName>
        <fullName evidence="1">Uncharacterized protein</fullName>
    </submittedName>
</protein>
<accession>A0ACC2P8N1</accession>
<evidence type="ECO:0000313" key="1">
    <source>
        <dbReference type="EMBL" id="KAJ8679657.1"/>
    </source>
</evidence>
<keyword evidence="2" id="KW-1185">Reference proteome</keyword>
<proteinExistence type="predicted"/>
<reference evidence="1" key="1">
    <citation type="submission" date="2023-04" db="EMBL/GenBank/DDBJ databases">
        <title>A chromosome-level genome assembly of the parasitoid wasp Eretmocerus hayati.</title>
        <authorList>
            <person name="Zhong Y."/>
            <person name="Liu S."/>
            <person name="Liu Y."/>
        </authorList>
    </citation>
    <scope>NUCLEOTIDE SEQUENCE</scope>
    <source>
        <strain evidence="1">ZJU_SS_LIU_2023</strain>
    </source>
</reference>
<organism evidence="1 2">
    <name type="scientific">Eretmocerus hayati</name>
    <dbReference type="NCBI Taxonomy" id="131215"/>
    <lineage>
        <taxon>Eukaryota</taxon>
        <taxon>Metazoa</taxon>
        <taxon>Ecdysozoa</taxon>
        <taxon>Arthropoda</taxon>
        <taxon>Hexapoda</taxon>
        <taxon>Insecta</taxon>
        <taxon>Pterygota</taxon>
        <taxon>Neoptera</taxon>
        <taxon>Endopterygota</taxon>
        <taxon>Hymenoptera</taxon>
        <taxon>Apocrita</taxon>
        <taxon>Proctotrupomorpha</taxon>
        <taxon>Chalcidoidea</taxon>
        <taxon>Aphelinidae</taxon>
        <taxon>Aphelininae</taxon>
        <taxon>Eretmocerus</taxon>
    </lineage>
</organism>
<sequence length="259" mass="29440">MDYASGYDVGSNNHARFAQVLEKFLDQTQTSLDAHNRYGIPLLHMAVENSDHGIIKTLLDSGANVNVENSEKLSPIGLFYERVKGNPSTLHCGKNLDCFIALVAHVERMMMTKSFLTDNLLKHFKELSKLYPKKFAVIESSTRNEIELMTSKIIDDRTSLLSILSKNPDDMVNYAKNEVLKRIIESPEFSICYPLFGSRLVYQFKIGSRRGLIIMGAKKALELITARTWPESCDGTFHKRVKHDSHLLNEPLQKLMKFS</sequence>
<name>A0ACC2P8N1_9HYME</name>
<dbReference type="Proteomes" id="UP001239111">
    <property type="component" value="Chromosome 2"/>
</dbReference>
<dbReference type="EMBL" id="CM056742">
    <property type="protein sequence ID" value="KAJ8679657.1"/>
    <property type="molecule type" value="Genomic_DNA"/>
</dbReference>
<evidence type="ECO:0000313" key="2">
    <source>
        <dbReference type="Proteomes" id="UP001239111"/>
    </source>
</evidence>
<comment type="caution">
    <text evidence="1">The sequence shown here is derived from an EMBL/GenBank/DDBJ whole genome shotgun (WGS) entry which is preliminary data.</text>
</comment>
<gene>
    <name evidence="1" type="ORF">QAD02_015444</name>
</gene>